<dbReference type="RefSeq" id="WP_209557320.1">
    <property type="nucleotide sequence ID" value="NZ_JAEDXU010000004.1"/>
</dbReference>
<evidence type="ECO:0000259" key="2">
    <source>
        <dbReference type="Pfam" id="PF06030"/>
    </source>
</evidence>
<feature type="domain" description="WxL Interacting Protein host binding" evidence="3">
    <location>
        <begin position="172"/>
        <end position="304"/>
    </location>
</feature>
<dbReference type="EMBL" id="JAEDXU010000004">
    <property type="protein sequence ID" value="MBP1046502.1"/>
    <property type="molecule type" value="Genomic_DNA"/>
</dbReference>
<comment type="caution">
    <text evidence="4">The sequence shown here is derived from an EMBL/GenBank/DDBJ whole genome shotgun (WGS) entry which is preliminary data.</text>
</comment>
<evidence type="ECO:0000313" key="4">
    <source>
        <dbReference type="EMBL" id="MBP1046502.1"/>
    </source>
</evidence>
<name>A0ABS4CIS5_9ENTE</name>
<keyword evidence="1" id="KW-1133">Transmembrane helix</keyword>
<dbReference type="Pfam" id="PF06030">
    <property type="entry name" value="WxLIP_PGBD"/>
    <property type="match status" value="1"/>
</dbReference>
<gene>
    <name evidence="4" type="ORF">I6N96_09410</name>
</gene>
<protein>
    <submittedName>
        <fullName evidence="4">DUF916 and DUF3324 domain-containing protein</fullName>
    </submittedName>
</protein>
<reference evidence="4 5" key="1">
    <citation type="submission" date="2020-12" db="EMBL/GenBank/DDBJ databases">
        <title>Vagococcus allomyrinae sp. nov. and Enterococcus lavae sp. nov., isolated from the larvae of Allomyrina dichotoma.</title>
        <authorList>
            <person name="Lee S.D."/>
        </authorList>
    </citation>
    <scope>NUCLEOTIDE SEQUENCE [LARGE SCALE GENOMIC DNA]</scope>
    <source>
        <strain evidence="4 5">BWM-S5</strain>
    </source>
</reference>
<keyword evidence="1" id="KW-0812">Transmembrane</keyword>
<evidence type="ECO:0000259" key="3">
    <source>
        <dbReference type="Pfam" id="PF11797"/>
    </source>
</evidence>
<dbReference type="InterPro" id="IPR021759">
    <property type="entry name" value="WxLIP_HBD"/>
</dbReference>
<keyword evidence="1" id="KW-0472">Membrane</keyword>
<dbReference type="Proteomes" id="UP000673375">
    <property type="component" value="Unassembled WGS sequence"/>
</dbReference>
<evidence type="ECO:0000313" key="5">
    <source>
        <dbReference type="Proteomes" id="UP000673375"/>
    </source>
</evidence>
<feature type="transmembrane region" description="Helical" evidence="1">
    <location>
        <begin position="318"/>
        <end position="339"/>
    </location>
</feature>
<keyword evidence="5" id="KW-1185">Reference proteome</keyword>
<organism evidence="4 5">
    <name type="scientific">Enterococcus larvae</name>
    <dbReference type="NCBI Taxonomy" id="2794352"/>
    <lineage>
        <taxon>Bacteria</taxon>
        <taxon>Bacillati</taxon>
        <taxon>Bacillota</taxon>
        <taxon>Bacilli</taxon>
        <taxon>Lactobacillales</taxon>
        <taxon>Enterococcaceae</taxon>
        <taxon>Enterococcus</taxon>
    </lineage>
</organism>
<dbReference type="Pfam" id="PF11797">
    <property type="entry name" value="WxLIP_HBD"/>
    <property type="match status" value="1"/>
</dbReference>
<proteinExistence type="predicted"/>
<feature type="domain" description="WxL Interacting Protein peptidoglycan binding" evidence="2">
    <location>
        <begin position="44"/>
        <end position="161"/>
    </location>
</feature>
<dbReference type="InterPro" id="IPR010317">
    <property type="entry name" value="WxLIP_PGBD"/>
</dbReference>
<accession>A0ABS4CIS5</accession>
<evidence type="ECO:0000256" key="1">
    <source>
        <dbReference type="SAM" id="Phobius"/>
    </source>
</evidence>
<sequence>MVNKEKKIIPFFLLYIVLFFMAGIPTYAEEATTENGADAYGEFNYRVILPENQYDPEVSYFDLMMTPGQQQTLQIELENASDHEMQIEVSLNGAKTNRNGVIEYGPSDIQDDKSLKFKFTDLVKAQERVTLAPKSKTMLDVTIAMPETHYDGLIAGGIKLKQVIKRDGAQGGVVNEFAYLVGMILRESETPVLPELELNDVYPGLSNYRNAVYINFSNIEAEYLNDMTVDVQISPKDSEEVLYDTKSAGMRMAPNSLIDFPVTMNGERMVPGDYKAHIIVTSGNRRWEWTREFTITDEDADKFNGQDVSLVQEKGIDWKLIALLAGIAFLLLVSIFFAVKKVRENSKKNKRKNRPSKKK</sequence>